<sequence length="62" mass="7182">MQRRDLCHALRNYLDVFEGRSDLVMYVGPDLSGNLIEVGVSDDPRIVHGMPARPQFRPRTKW</sequence>
<reference evidence="1 2" key="2">
    <citation type="journal article" date="2010" name="Stand. Genomic Sci.">
        <title>Complete genome sequence of Xylanimonas cellulosilytica type strain (XIL07).</title>
        <authorList>
            <person name="Foster B."/>
            <person name="Pukall R."/>
            <person name="Abt B."/>
            <person name="Nolan M."/>
            <person name="Glavina Del Rio T."/>
            <person name="Chen F."/>
            <person name="Lucas S."/>
            <person name="Tice H."/>
            <person name="Pitluck S."/>
            <person name="Cheng J.-F."/>
            <person name="Chertkov O."/>
            <person name="Brettin T."/>
            <person name="Han C."/>
            <person name="Detter J.C."/>
            <person name="Bruce D."/>
            <person name="Goodwin L."/>
            <person name="Ivanova N."/>
            <person name="Mavromatis K."/>
            <person name="Pati A."/>
            <person name="Mikhailova N."/>
            <person name="Chen A."/>
            <person name="Palaniappan K."/>
            <person name="Land M."/>
            <person name="Hauser L."/>
            <person name="Chang Y.-J."/>
            <person name="Jeffries C.D."/>
            <person name="Chain P."/>
            <person name="Rohde M."/>
            <person name="Goeker M."/>
            <person name="Bristow J."/>
            <person name="Eisen J.A."/>
            <person name="Markowitz V."/>
            <person name="Hugenholtz P."/>
            <person name="Kyrpides N.C."/>
            <person name="Klenk H.-P."/>
            <person name="Lapidus A."/>
        </authorList>
    </citation>
    <scope>NUCLEOTIDE SEQUENCE [LARGE SCALE GENOMIC DNA]</scope>
    <source>
        <strain evidence="2">DSM 15894 / CECT 5975 / LMG 20990 / XIL07</strain>
    </source>
</reference>
<reference evidence="2" key="1">
    <citation type="submission" date="2009-11" db="EMBL/GenBank/DDBJ databases">
        <title>The complete chromosome of Xylanimonas cellulosilytica DSM 15894.</title>
        <authorList>
            <consortium name="US DOE Joint Genome Institute (JGI-PGF)"/>
            <person name="Lucas S."/>
            <person name="Copeland A."/>
            <person name="Lapidus A."/>
            <person name="Glavina del Rio T."/>
            <person name="Dalin E."/>
            <person name="Tice H."/>
            <person name="Bruce D."/>
            <person name="Goodwin L."/>
            <person name="Pitluck S."/>
            <person name="Kyrpides N."/>
            <person name="Mavromatis K."/>
            <person name="Ivanova N."/>
            <person name="Mikhailova N."/>
            <person name="Foster B."/>
            <person name="Clum A."/>
            <person name="Brettin T."/>
            <person name="Detter J.C."/>
            <person name="Han C."/>
            <person name="Larimer F."/>
            <person name="Land M."/>
            <person name="Hauser L."/>
            <person name="Markowitz V."/>
            <person name="Cheng J.F."/>
            <person name="Hugenholtz P."/>
            <person name="Woyke T."/>
            <person name="Wu D."/>
            <person name="Gehrich-Schroeter G."/>
            <person name="Schneider S."/>
            <person name="Pukall S.R."/>
            <person name="Klenk H.P."/>
            <person name="Eisen J.A."/>
        </authorList>
    </citation>
    <scope>NUCLEOTIDE SEQUENCE [LARGE SCALE GENOMIC DNA]</scope>
    <source>
        <strain evidence="2">DSM 15894 / CECT 5975 / LMG 20990 / XIL07</strain>
    </source>
</reference>
<accession>D1BSD6</accession>
<evidence type="ECO:0000313" key="2">
    <source>
        <dbReference type="Proteomes" id="UP000002255"/>
    </source>
</evidence>
<proteinExistence type="predicted"/>
<evidence type="ECO:0000313" key="1">
    <source>
        <dbReference type="EMBL" id="ACZ30628.1"/>
    </source>
</evidence>
<protein>
    <submittedName>
        <fullName evidence="1">Uncharacterized protein</fullName>
    </submittedName>
</protein>
<name>D1BSD6_XYLCX</name>
<dbReference type="STRING" id="446471.Xcel_1603"/>
<keyword evidence="2" id="KW-1185">Reference proteome</keyword>
<dbReference type="KEGG" id="xce:Xcel_1603"/>
<organism evidence="1 2">
    <name type="scientific">Xylanimonas cellulosilytica (strain DSM 15894 / JCM 12276 / CECT 5975 / KCTC 9989 / LMG 20990 / NBRC 107835 / XIL07)</name>
    <dbReference type="NCBI Taxonomy" id="446471"/>
    <lineage>
        <taxon>Bacteria</taxon>
        <taxon>Bacillati</taxon>
        <taxon>Actinomycetota</taxon>
        <taxon>Actinomycetes</taxon>
        <taxon>Micrococcales</taxon>
        <taxon>Promicromonosporaceae</taxon>
        <taxon>Xylanimonas</taxon>
    </lineage>
</organism>
<dbReference type="AlphaFoldDB" id="D1BSD6"/>
<dbReference type="EMBL" id="CP001821">
    <property type="protein sequence ID" value="ACZ30628.1"/>
    <property type="molecule type" value="Genomic_DNA"/>
</dbReference>
<dbReference type="HOGENOM" id="CLU_2903368_0_0_11"/>
<gene>
    <name evidence="1" type="ordered locus">Xcel_1603</name>
</gene>
<dbReference type="Proteomes" id="UP000002255">
    <property type="component" value="Chromosome"/>
</dbReference>